<proteinExistence type="predicted"/>
<gene>
    <name evidence="1" type="ORF">ABXZ32_03650</name>
</gene>
<accession>A0ABV2TT88</accession>
<dbReference type="EMBL" id="JBEWYP010000002">
    <property type="protein sequence ID" value="MET7028471.1"/>
    <property type="molecule type" value="Genomic_DNA"/>
</dbReference>
<sequence length="99" mass="10782">MKNIVYATAIALGSLSTISANPPIFHDGIMELVIAQEFTEIAVKDVPTAVLEGLEKDHMGATIQKAYVNEELEYKLEVALEDGSTSTFYFDADGNPIDM</sequence>
<dbReference type="SUPFAM" id="SSF160574">
    <property type="entry name" value="BT0923-like"/>
    <property type="match status" value="1"/>
</dbReference>
<evidence type="ECO:0000313" key="2">
    <source>
        <dbReference type="Proteomes" id="UP001549773"/>
    </source>
</evidence>
<evidence type="ECO:0008006" key="3">
    <source>
        <dbReference type="Google" id="ProtNLM"/>
    </source>
</evidence>
<protein>
    <recommendedName>
        <fullName evidence="3">Beta-lactamase-inhibitor-like PepSY-like domain-containing protein</fullName>
    </recommendedName>
</protein>
<evidence type="ECO:0000313" key="1">
    <source>
        <dbReference type="EMBL" id="MET7028471.1"/>
    </source>
</evidence>
<dbReference type="Proteomes" id="UP001549773">
    <property type="component" value="Unassembled WGS sequence"/>
</dbReference>
<keyword evidence="2" id="KW-1185">Reference proteome</keyword>
<name>A0ABV2TT88_9FLAO</name>
<organism evidence="1 2">
    <name type="scientific">Sediminicola luteus</name>
    <dbReference type="NCBI Taxonomy" id="319238"/>
    <lineage>
        <taxon>Bacteria</taxon>
        <taxon>Pseudomonadati</taxon>
        <taxon>Bacteroidota</taxon>
        <taxon>Flavobacteriia</taxon>
        <taxon>Flavobacteriales</taxon>
        <taxon>Flavobacteriaceae</taxon>
        <taxon>Sediminicola</taxon>
    </lineage>
</organism>
<dbReference type="RefSeq" id="WP_354617315.1">
    <property type="nucleotide sequence ID" value="NZ_JBEWYP010000002.1"/>
</dbReference>
<reference evidence="1 2" key="1">
    <citation type="submission" date="2024-07" db="EMBL/GenBank/DDBJ databases">
        <title>The genome sequence of type strain Sediminicola luteus GDMCC 1.2596T.</title>
        <authorList>
            <person name="Liu Y."/>
        </authorList>
    </citation>
    <scope>NUCLEOTIDE SEQUENCE [LARGE SCALE GENOMIC DNA]</scope>
    <source>
        <strain evidence="1 2">GDMCC 1.2596</strain>
    </source>
</reference>
<comment type="caution">
    <text evidence="1">The sequence shown here is derived from an EMBL/GenBank/DDBJ whole genome shotgun (WGS) entry which is preliminary data.</text>
</comment>